<accession>A0AAE3KKS6</accession>
<evidence type="ECO:0000256" key="2">
    <source>
        <dbReference type="SAM" id="MobiDB-lite"/>
    </source>
</evidence>
<feature type="compositionally biased region" description="Acidic residues" evidence="2">
    <location>
        <begin position="119"/>
        <end position="137"/>
    </location>
</feature>
<evidence type="ECO:0000313" key="4">
    <source>
        <dbReference type="Proteomes" id="UP001204953"/>
    </source>
</evidence>
<protein>
    <submittedName>
        <fullName evidence="3">Uncharacterized protein</fullName>
    </submittedName>
</protein>
<organism evidence="3 4">
    <name type="scientific">Limnofasciculus baicalensis BBK-W-15</name>
    <dbReference type="NCBI Taxonomy" id="2699891"/>
    <lineage>
        <taxon>Bacteria</taxon>
        <taxon>Bacillati</taxon>
        <taxon>Cyanobacteriota</taxon>
        <taxon>Cyanophyceae</taxon>
        <taxon>Coleofasciculales</taxon>
        <taxon>Coleofasciculaceae</taxon>
        <taxon>Limnofasciculus</taxon>
        <taxon>Limnofasciculus baicalensis</taxon>
    </lineage>
</organism>
<dbReference type="RefSeq" id="WP_254010152.1">
    <property type="nucleotide sequence ID" value="NZ_JAMZMM010000012.1"/>
</dbReference>
<dbReference type="AlphaFoldDB" id="A0AAE3KKS6"/>
<keyword evidence="1" id="KW-0175">Coiled coil</keyword>
<name>A0AAE3KKS6_9CYAN</name>
<proteinExistence type="predicted"/>
<gene>
    <name evidence="3" type="ORF">NJ959_02460</name>
</gene>
<reference evidence="3" key="1">
    <citation type="submission" date="2022-06" db="EMBL/GenBank/DDBJ databases">
        <title>New cyanobacteria of genus Symplocastrum in benthos of Lake Baikal.</title>
        <authorList>
            <person name="Sorokovikova E."/>
            <person name="Tikhonova I."/>
            <person name="Krasnopeev A."/>
            <person name="Evseev P."/>
            <person name="Gladkikh A."/>
            <person name="Belykh O."/>
        </authorList>
    </citation>
    <scope>NUCLEOTIDE SEQUENCE</scope>
    <source>
        <strain evidence="3">BBK-W-15</strain>
    </source>
</reference>
<evidence type="ECO:0000313" key="3">
    <source>
        <dbReference type="EMBL" id="MCP2727334.1"/>
    </source>
</evidence>
<evidence type="ECO:0000256" key="1">
    <source>
        <dbReference type="SAM" id="Coils"/>
    </source>
</evidence>
<sequence length="137" mass="15595">MKVELQFTVYNRTEQNFYVTLSSETKENETPVEVYDRLRLEAESMNGTSALEDNKRELEYEISTLKANLKNTTDQWNAVSNFLTTQGIRNAGKIDIIPGLVELIDVVVLPPSAYKGGETEEDEGDGNEEDEDDRYLH</sequence>
<feature type="region of interest" description="Disordered" evidence="2">
    <location>
        <begin position="112"/>
        <end position="137"/>
    </location>
</feature>
<feature type="coiled-coil region" evidence="1">
    <location>
        <begin position="48"/>
        <end position="75"/>
    </location>
</feature>
<dbReference type="Proteomes" id="UP001204953">
    <property type="component" value="Unassembled WGS sequence"/>
</dbReference>
<keyword evidence="4" id="KW-1185">Reference proteome</keyword>
<dbReference type="EMBL" id="JAMZMM010000012">
    <property type="protein sequence ID" value="MCP2727334.1"/>
    <property type="molecule type" value="Genomic_DNA"/>
</dbReference>
<comment type="caution">
    <text evidence="3">The sequence shown here is derived from an EMBL/GenBank/DDBJ whole genome shotgun (WGS) entry which is preliminary data.</text>
</comment>